<dbReference type="GO" id="GO:0016491">
    <property type="term" value="F:oxidoreductase activity"/>
    <property type="evidence" value="ECO:0007669"/>
    <property type="project" value="UniProtKB-KW"/>
</dbReference>
<comment type="similarity">
    <text evidence="1">Belongs to the iron/ascorbate-dependent oxidoreductase family.</text>
</comment>
<dbReference type="PROSITE" id="PS51471">
    <property type="entry name" value="FE2OG_OXY"/>
    <property type="match status" value="1"/>
</dbReference>
<reference evidence="5" key="1">
    <citation type="journal article" date="2015" name="PLoS Genet.">
        <title>Genome Sequence and Transcriptome Analyses of Chrysochromulina tobin: Metabolic Tools for Enhanced Algal Fitness in the Prominent Order Prymnesiales (Haptophyceae).</title>
        <authorList>
            <person name="Hovde B.T."/>
            <person name="Deodato C.R."/>
            <person name="Hunsperger H.M."/>
            <person name="Ryken S.A."/>
            <person name="Yost W."/>
            <person name="Jha R.K."/>
            <person name="Patterson J."/>
            <person name="Monnat R.J. Jr."/>
            <person name="Barlow S.B."/>
            <person name="Starkenburg S.R."/>
            <person name="Cattolico R.A."/>
        </authorList>
    </citation>
    <scope>NUCLEOTIDE SEQUENCE</scope>
    <source>
        <strain evidence="5">CCMP291</strain>
    </source>
</reference>
<dbReference type="AlphaFoldDB" id="A0A0M0KBF1"/>
<proteinExistence type="inferred from homology"/>
<gene>
    <name evidence="4" type="ORF">Ctob_011382</name>
</gene>
<protein>
    <recommendedName>
        <fullName evidence="3">Fe2OG dioxygenase domain-containing protein</fullName>
    </recommendedName>
</protein>
<keyword evidence="1" id="KW-0479">Metal-binding</keyword>
<keyword evidence="5" id="KW-1185">Reference proteome</keyword>
<evidence type="ECO:0000256" key="1">
    <source>
        <dbReference type="RuleBase" id="RU003682"/>
    </source>
</evidence>
<accession>A0A0M0KBF1</accession>
<dbReference type="SUPFAM" id="SSF51197">
    <property type="entry name" value="Clavaminate synthase-like"/>
    <property type="match status" value="1"/>
</dbReference>
<dbReference type="InterPro" id="IPR005123">
    <property type="entry name" value="Oxoglu/Fe-dep_dioxygenase_dom"/>
</dbReference>
<feature type="region of interest" description="Disordered" evidence="2">
    <location>
        <begin position="244"/>
        <end position="263"/>
    </location>
</feature>
<dbReference type="Gene3D" id="2.60.120.620">
    <property type="entry name" value="q2cbj1_9rhob like domain"/>
    <property type="match status" value="1"/>
</dbReference>
<evidence type="ECO:0000313" key="4">
    <source>
        <dbReference type="EMBL" id="KOO35917.1"/>
    </source>
</evidence>
<feature type="domain" description="Fe2OG dioxygenase" evidence="3">
    <location>
        <begin position="149"/>
        <end position="241"/>
    </location>
</feature>
<organism evidence="4 5">
    <name type="scientific">Chrysochromulina tobinii</name>
    <dbReference type="NCBI Taxonomy" id="1460289"/>
    <lineage>
        <taxon>Eukaryota</taxon>
        <taxon>Haptista</taxon>
        <taxon>Haptophyta</taxon>
        <taxon>Prymnesiophyceae</taxon>
        <taxon>Prymnesiales</taxon>
        <taxon>Chrysochromulinaceae</taxon>
        <taxon>Chrysochromulina</taxon>
    </lineage>
</organism>
<evidence type="ECO:0000259" key="3">
    <source>
        <dbReference type="PROSITE" id="PS51471"/>
    </source>
</evidence>
<keyword evidence="1" id="KW-0560">Oxidoreductase</keyword>
<name>A0A0M0KBF1_9EUKA</name>
<evidence type="ECO:0000313" key="5">
    <source>
        <dbReference type="Proteomes" id="UP000037460"/>
    </source>
</evidence>
<sequence>MKSLPSTWPPPFEARFETYSAFNETATGALEGSMSWPRINQSAAFVVHPSLLSLDEVRAIRGALPESLPFEQHEDSVDGYAAHELWVWNDGEYTTQRRAGPDPGGDGHKQQMAARAALRPLLSTLMTERLAPLVTARYGRGVCGAAGCVACSSLIRRYLPSERRVHPQHFDLEALATVVVSLSLTEDEYEGGLFVHTGGQARPQMLDLHRGGDAVVHAGDLLHGVRVNSGSRWSWVTWFGNDGEGEGDAARQPQRRPRDERATLDARERNWLKKVYADSRRRDEL</sequence>
<dbReference type="OrthoDB" id="1068471at2759"/>
<evidence type="ECO:0000256" key="2">
    <source>
        <dbReference type="SAM" id="MobiDB-lite"/>
    </source>
</evidence>
<comment type="caution">
    <text evidence="4">The sequence shown here is derived from an EMBL/GenBank/DDBJ whole genome shotgun (WGS) entry which is preliminary data.</text>
</comment>
<keyword evidence="1" id="KW-0408">Iron</keyword>
<dbReference type="EMBL" id="JWZX01000702">
    <property type="protein sequence ID" value="KOO35917.1"/>
    <property type="molecule type" value="Genomic_DNA"/>
</dbReference>
<dbReference type="GO" id="GO:0046872">
    <property type="term" value="F:metal ion binding"/>
    <property type="evidence" value="ECO:0007669"/>
    <property type="project" value="UniProtKB-KW"/>
</dbReference>
<dbReference type="Proteomes" id="UP000037460">
    <property type="component" value="Unassembled WGS sequence"/>
</dbReference>